<accession>A0A6G7XJ12</accession>
<name>A0A6G7XJ12_9MICO</name>
<dbReference type="KEGG" id="lvi:G7068_15915"/>
<evidence type="ECO:0000313" key="3">
    <source>
        <dbReference type="Proteomes" id="UP000502677"/>
    </source>
</evidence>
<proteinExistence type="predicted"/>
<dbReference type="KEGG" id="lvi:G7068_16275"/>
<dbReference type="EMBL" id="CP049863">
    <property type="protein sequence ID" value="QIK64532.1"/>
    <property type="molecule type" value="Genomic_DNA"/>
</dbReference>
<dbReference type="RefSeq" id="WP_166292864.1">
    <property type="nucleotide sequence ID" value="NZ_CP049863.1"/>
</dbReference>
<organism evidence="2 3">
    <name type="scientific">Leucobacter viscericola</name>
    <dbReference type="NCBI Taxonomy" id="2714935"/>
    <lineage>
        <taxon>Bacteria</taxon>
        <taxon>Bacillati</taxon>
        <taxon>Actinomycetota</taxon>
        <taxon>Actinomycetes</taxon>
        <taxon>Micrococcales</taxon>
        <taxon>Microbacteriaceae</taxon>
        <taxon>Leucobacter</taxon>
    </lineage>
</organism>
<reference evidence="2 3" key="1">
    <citation type="submission" date="2020-03" db="EMBL/GenBank/DDBJ databases">
        <title>Leucobacter sp. nov., isolated from beetles.</title>
        <authorList>
            <person name="Hyun D.-W."/>
            <person name="Bae J.-W."/>
        </authorList>
    </citation>
    <scope>NUCLEOTIDE SEQUENCE [LARGE SCALE GENOMIC DNA]</scope>
    <source>
        <strain evidence="2 3">HDW9C</strain>
    </source>
</reference>
<sequence>MGNDRNELTAPASARHAGAVEPWITARAYVNRYGSHRGKHGVTHGNPTRTERRTVARVRTAYRLLVSRPRHGRHGTTAPLSRGCEHWECQLLDVFCTFTTAKLAPAFS</sequence>
<protein>
    <submittedName>
        <fullName evidence="2">Uncharacterized protein</fullName>
    </submittedName>
</protein>
<dbReference type="Proteomes" id="UP000502677">
    <property type="component" value="Chromosome"/>
</dbReference>
<evidence type="ECO:0000313" key="2">
    <source>
        <dbReference type="EMBL" id="QIK64604.1"/>
    </source>
</evidence>
<evidence type="ECO:0000313" key="1">
    <source>
        <dbReference type="EMBL" id="QIK64532.1"/>
    </source>
</evidence>
<keyword evidence="3" id="KW-1185">Reference proteome</keyword>
<dbReference type="EMBL" id="CP049863">
    <property type="protein sequence ID" value="QIK64604.1"/>
    <property type="molecule type" value="Genomic_DNA"/>
</dbReference>
<dbReference type="AlphaFoldDB" id="A0A6G7XJ12"/>
<gene>
    <name evidence="1" type="ORF">G7068_15915</name>
    <name evidence="2" type="ORF">G7068_16275</name>
</gene>